<proteinExistence type="predicted"/>
<reference evidence="2 3" key="1">
    <citation type="submission" date="2011-01" db="EMBL/GenBank/DDBJ databases">
        <authorList>
            <person name="Weinstock G."/>
            <person name="Sodergren E."/>
            <person name="Clifton S."/>
            <person name="Fulton L."/>
            <person name="Fulton B."/>
            <person name="Courtney L."/>
            <person name="Fronick C."/>
            <person name="Harrison M."/>
            <person name="Strong C."/>
            <person name="Farmer C."/>
            <person name="Delahaunty K."/>
            <person name="Markovic C."/>
            <person name="Hall O."/>
            <person name="Minx P."/>
            <person name="Tomlinson C."/>
            <person name="Mitreva M."/>
            <person name="Hou S."/>
            <person name="Chen J."/>
            <person name="Wollam A."/>
            <person name="Pepin K.H."/>
            <person name="Johnson M."/>
            <person name="Bhonagiri V."/>
            <person name="Zhang X."/>
            <person name="Suruliraj S."/>
            <person name="Warren W."/>
            <person name="Chinwalla A."/>
            <person name="Mardis E.R."/>
            <person name="Wilson R.K."/>
        </authorList>
    </citation>
    <scope>NUCLEOTIDE SEQUENCE [LARGE SCALE GENOMIC DNA]</scope>
    <source>
        <strain evidence="3">DSM 22608 / JCM 16073 / KCTC 15190 / YIT 12066</strain>
    </source>
</reference>
<dbReference type="EMBL" id="AEVO01000007">
    <property type="protein sequence ID" value="EFY07988.1"/>
    <property type="molecule type" value="Genomic_DNA"/>
</dbReference>
<evidence type="ECO:0000313" key="2">
    <source>
        <dbReference type="EMBL" id="EFY07988.1"/>
    </source>
</evidence>
<dbReference type="Proteomes" id="UP000018458">
    <property type="component" value="Unassembled WGS sequence"/>
</dbReference>
<keyword evidence="1" id="KW-1133">Transmembrane helix</keyword>
<feature type="transmembrane region" description="Helical" evidence="1">
    <location>
        <begin position="12"/>
        <end position="30"/>
    </location>
</feature>
<dbReference type="AlphaFoldDB" id="E8LHM7"/>
<organism evidence="2 3">
    <name type="scientific">Succinatimonas hippei (strain DSM 22608 / JCM 16073 / KCTC 15190 / YIT 12066)</name>
    <dbReference type="NCBI Taxonomy" id="762983"/>
    <lineage>
        <taxon>Bacteria</taxon>
        <taxon>Pseudomonadati</taxon>
        <taxon>Pseudomonadota</taxon>
        <taxon>Gammaproteobacteria</taxon>
        <taxon>Aeromonadales</taxon>
        <taxon>Succinivibrionaceae</taxon>
        <taxon>Succinatimonas</taxon>
    </lineage>
</organism>
<comment type="caution">
    <text evidence="2">The sequence shown here is derived from an EMBL/GenBank/DDBJ whole genome shotgun (WGS) entry which is preliminary data.</text>
</comment>
<keyword evidence="3" id="KW-1185">Reference proteome</keyword>
<protein>
    <submittedName>
        <fullName evidence="2">Uncharacterized protein</fullName>
    </submittedName>
</protein>
<keyword evidence="1" id="KW-0472">Membrane</keyword>
<evidence type="ECO:0000313" key="3">
    <source>
        <dbReference type="Proteomes" id="UP000018458"/>
    </source>
</evidence>
<accession>E8LHM7</accession>
<evidence type="ECO:0000256" key="1">
    <source>
        <dbReference type="SAM" id="Phobius"/>
    </source>
</evidence>
<sequence length="43" mass="4799">MVEFKRSGHLATLIINIFMLCCGLLITQVFNVGSAKWLLQDCA</sequence>
<gene>
    <name evidence="2" type="ORF">HMPREF9444_00142</name>
</gene>
<keyword evidence="1" id="KW-0812">Transmembrane</keyword>
<dbReference type="HOGENOM" id="CLU_3240535_0_0_6"/>
<name>E8LHM7_SUCHY</name>